<dbReference type="RefSeq" id="WP_336434421.1">
    <property type="nucleotide sequence ID" value="NZ_JBAWKS010000001.1"/>
</dbReference>
<proteinExistence type="inferred from homology"/>
<name>A0ABU8EQV7_9GAMM</name>
<dbReference type="InterPro" id="IPR000760">
    <property type="entry name" value="Inositol_monophosphatase-like"/>
</dbReference>
<dbReference type="Pfam" id="PF00459">
    <property type="entry name" value="Inositol_P"/>
    <property type="match status" value="1"/>
</dbReference>
<comment type="caution">
    <text evidence="2">The sequence shown here is derived from an EMBL/GenBank/DDBJ whole genome shotgun (WGS) entry which is preliminary data.</text>
</comment>
<evidence type="ECO:0000256" key="1">
    <source>
        <dbReference type="ARBA" id="ARBA00009759"/>
    </source>
</evidence>
<keyword evidence="3" id="KW-1185">Reference proteome</keyword>
<reference evidence="2 3" key="1">
    <citation type="submission" date="2023-12" db="EMBL/GenBank/DDBJ databases">
        <title>Friends and Foes: Symbiotic and Algicidal bacterial influence on Karenia brevis blooms.</title>
        <authorList>
            <person name="Fei C."/>
            <person name="Mohamed A.R."/>
            <person name="Booker A."/>
            <person name="Arshad M."/>
            <person name="Klass S."/>
            <person name="Ahn S."/>
            <person name="Gilbert P.M."/>
            <person name="Heil C.A."/>
            <person name="Martinez J.M."/>
            <person name="Amin S.A."/>
        </authorList>
    </citation>
    <scope>NUCLEOTIDE SEQUENCE [LARGE SCALE GENOMIC DNA]</scope>
    <source>
        <strain evidence="2 3">CE15</strain>
    </source>
</reference>
<dbReference type="PRINTS" id="PR00377">
    <property type="entry name" value="IMPHPHTASES"/>
</dbReference>
<gene>
    <name evidence="2" type="ORF">WAE96_01960</name>
</gene>
<sequence>MFSVYSPVLHELSQLVLDTFNAEKNSVKASQKDKHDYVTNVDNVLQSKIIRFLNSKFPEHDAYGEEAMPKELELAKPTWVIDPLDGTSNFLFDVPFYGCSLALIVEGGVKVAFVMDFINQEVFTAFRGEGAFLNGVRLNSIESQSDYIGVSSGYLQHLALHNPGYLLTLRQNGKFRILGSQALHLCYVASGRFKACINYEAKIWDDIAGALIIEESGGYYCSEVGFSTRNISLKRIDQNLQSAAFISKELIESGEFKTKGNSVFKVQ</sequence>
<dbReference type="Gene3D" id="3.40.190.80">
    <property type="match status" value="1"/>
</dbReference>
<dbReference type="Gene3D" id="3.30.540.10">
    <property type="entry name" value="Fructose-1,6-Bisphosphatase, subunit A, domain 1"/>
    <property type="match status" value="1"/>
</dbReference>
<dbReference type="SUPFAM" id="SSF56655">
    <property type="entry name" value="Carbohydrate phosphatase"/>
    <property type="match status" value="1"/>
</dbReference>
<evidence type="ECO:0000313" key="3">
    <source>
        <dbReference type="Proteomes" id="UP001382455"/>
    </source>
</evidence>
<accession>A0ABU8EQV7</accession>
<organism evidence="2 3">
    <name type="scientific">Pseudoalteromonas spongiae</name>
    <dbReference type="NCBI Taxonomy" id="298657"/>
    <lineage>
        <taxon>Bacteria</taxon>
        <taxon>Pseudomonadati</taxon>
        <taxon>Pseudomonadota</taxon>
        <taxon>Gammaproteobacteria</taxon>
        <taxon>Alteromonadales</taxon>
        <taxon>Pseudoalteromonadaceae</taxon>
        <taxon>Pseudoalteromonas</taxon>
    </lineage>
</organism>
<dbReference type="PANTHER" id="PTHR20854">
    <property type="entry name" value="INOSITOL MONOPHOSPHATASE"/>
    <property type="match status" value="1"/>
</dbReference>
<evidence type="ECO:0000313" key="2">
    <source>
        <dbReference type="EMBL" id="MEI4548472.1"/>
    </source>
</evidence>
<dbReference type="EMBL" id="JBAWKS010000001">
    <property type="protein sequence ID" value="MEI4548472.1"/>
    <property type="molecule type" value="Genomic_DNA"/>
</dbReference>
<comment type="similarity">
    <text evidence="1">Belongs to the inositol monophosphatase superfamily.</text>
</comment>
<protein>
    <submittedName>
        <fullName evidence="2">Inositol monophosphatase family protein</fullName>
    </submittedName>
</protein>
<dbReference type="PANTHER" id="PTHR20854:SF4">
    <property type="entry name" value="INOSITOL-1-MONOPHOSPHATASE-RELATED"/>
    <property type="match status" value="1"/>
</dbReference>
<dbReference type="Proteomes" id="UP001382455">
    <property type="component" value="Unassembled WGS sequence"/>
</dbReference>